<accession>A0A0L8HF73</accession>
<feature type="transmembrane region" description="Helical" evidence="1">
    <location>
        <begin position="6"/>
        <end position="26"/>
    </location>
</feature>
<sequence>MSDTPAWSKIALLVLCRFASTLLLIFLKSRGEVTFGLPLLCFFLPSLPSMTKRFTVR</sequence>
<proteinExistence type="predicted"/>
<gene>
    <name evidence="2" type="ORF">OCBIM_22015871mg</name>
</gene>
<reference evidence="2" key="1">
    <citation type="submission" date="2015-07" db="EMBL/GenBank/DDBJ databases">
        <title>MeaNS - Measles Nucleotide Surveillance Program.</title>
        <authorList>
            <person name="Tran T."/>
            <person name="Druce J."/>
        </authorList>
    </citation>
    <scope>NUCLEOTIDE SEQUENCE</scope>
    <source>
        <strain evidence="2">UCB-OBI-ISO-001</strain>
        <tissue evidence="2">Gonad</tissue>
    </source>
</reference>
<organism evidence="2">
    <name type="scientific">Octopus bimaculoides</name>
    <name type="common">California two-spotted octopus</name>
    <dbReference type="NCBI Taxonomy" id="37653"/>
    <lineage>
        <taxon>Eukaryota</taxon>
        <taxon>Metazoa</taxon>
        <taxon>Spiralia</taxon>
        <taxon>Lophotrochozoa</taxon>
        <taxon>Mollusca</taxon>
        <taxon>Cephalopoda</taxon>
        <taxon>Coleoidea</taxon>
        <taxon>Octopodiformes</taxon>
        <taxon>Octopoda</taxon>
        <taxon>Incirrata</taxon>
        <taxon>Octopodidae</taxon>
        <taxon>Octopus</taxon>
    </lineage>
</organism>
<protein>
    <submittedName>
        <fullName evidence="2">Uncharacterized protein</fullName>
    </submittedName>
</protein>
<dbReference type="EMBL" id="KQ418298">
    <property type="protein sequence ID" value="KOF87908.1"/>
    <property type="molecule type" value="Genomic_DNA"/>
</dbReference>
<evidence type="ECO:0000256" key="1">
    <source>
        <dbReference type="SAM" id="Phobius"/>
    </source>
</evidence>
<keyword evidence="1" id="KW-0472">Membrane</keyword>
<name>A0A0L8HF73_OCTBM</name>
<keyword evidence="1" id="KW-0812">Transmembrane</keyword>
<dbReference type="AlphaFoldDB" id="A0A0L8HF73"/>
<evidence type="ECO:0000313" key="2">
    <source>
        <dbReference type="EMBL" id="KOF87908.1"/>
    </source>
</evidence>
<keyword evidence="1" id="KW-1133">Transmembrane helix</keyword>